<keyword evidence="7 8" id="KW-0998">Cell outer membrane</keyword>
<feature type="signal peptide" evidence="10">
    <location>
        <begin position="1"/>
        <end position="24"/>
    </location>
</feature>
<evidence type="ECO:0000256" key="8">
    <source>
        <dbReference type="PROSITE-ProRule" id="PRU01360"/>
    </source>
</evidence>
<dbReference type="Gene3D" id="2.170.130.10">
    <property type="entry name" value="TonB-dependent receptor, plug domain"/>
    <property type="match status" value="1"/>
</dbReference>
<dbReference type="InterPro" id="IPR000531">
    <property type="entry name" value="Beta-barrel_TonB"/>
</dbReference>
<keyword evidence="13" id="KW-0675">Receptor</keyword>
<dbReference type="GO" id="GO:0044718">
    <property type="term" value="P:siderophore transmembrane transport"/>
    <property type="evidence" value="ECO:0007669"/>
    <property type="project" value="TreeGrafter"/>
</dbReference>
<dbReference type="CDD" id="cd01347">
    <property type="entry name" value="ligand_gated_channel"/>
    <property type="match status" value="1"/>
</dbReference>
<feature type="domain" description="TonB-dependent receptor plug" evidence="12">
    <location>
        <begin position="61"/>
        <end position="169"/>
    </location>
</feature>
<keyword evidence="14" id="KW-1185">Reference proteome</keyword>
<gene>
    <name evidence="13" type="ORF">C3942_21055</name>
</gene>
<keyword evidence="3 8" id="KW-1134">Transmembrane beta strand</keyword>
<dbReference type="Gene3D" id="2.40.170.20">
    <property type="entry name" value="TonB-dependent receptor, beta-barrel domain"/>
    <property type="match status" value="1"/>
</dbReference>
<dbReference type="InterPro" id="IPR039426">
    <property type="entry name" value="TonB-dep_rcpt-like"/>
</dbReference>
<dbReference type="InterPro" id="IPR036942">
    <property type="entry name" value="Beta-barrel_TonB_sf"/>
</dbReference>
<dbReference type="PANTHER" id="PTHR30069:SF28">
    <property type="entry name" value="TONB-DEPENDENT RECEPTOR YNCD-RELATED"/>
    <property type="match status" value="1"/>
</dbReference>
<dbReference type="InterPro" id="IPR037066">
    <property type="entry name" value="Plug_dom_sf"/>
</dbReference>
<evidence type="ECO:0000313" key="13">
    <source>
        <dbReference type="EMBL" id="PPE71904.1"/>
    </source>
</evidence>
<dbReference type="GO" id="GO:0015344">
    <property type="term" value="F:siderophore uptake transmembrane transporter activity"/>
    <property type="evidence" value="ECO:0007669"/>
    <property type="project" value="TreeGrafter"/>
</dbReference>
<accession>A0A2S5TA78</accession>
<feature type="domain" description="TonB-dependent receptor-like beta-barrel" evidence="11">
    <location>
        <begin position="219"/>
        <end position="657"/>
    </location>
</feature>
<comment type="similarity">
    <text evidence="8 9">Belongs to the TonB-dependent receptor family.</text>
</comment>
<evidence type="ECO:0000256" key="1">
    <source>
        <dbReference type="ARBA" id="ARBA00004571"/>
    </source>
</evidence>
<name>A0A2S5TA78_9GAMM</name>
<reference evidence="13 14" key="1">
    <citation type="submission" date="2018-02" db="EMBL/GenBank/DDBJ databases">
        <title>Genome sequencing of Solimonas sp. HR-BB.</title>
        <authorList>
            <person name="Lee Y."/>
            <person name="Jeon C.O."/>
        </authorList>
    </citation>
    <scope>NUCLEOTIDE SEQUENCE [LARGE SCALE GENOMIC DNA]</scope>
    <source>
        <strain evidence="13 14">HR-BB</strain>
    </source>
</reference>
<evidence type="ECO:0000256" key="2">
    <source>
        <dbReference type="ARBA" id="ARBA00022448"/>
    </source>
</evidence>
<evidence type="ECO:0000256" key="10">
    <source>
        <dbReference type="SAM" id="SignalP"/>
    </source>
</evidence>
<dbReference type="GO" id="GO:0009279">
    <property type="term" value="C:cell outer membrane"/>
    <property type="evidence" value="ECO:0007669"/>
    <property type="project" value="UniProtKB-SubCell"/>
</dbReference>
<dbReference type="RefSeq" id="WP_104232343.1">
    <property type="nucleotide sequence ID" value="NZ_PSNW01000018.1"/>
</dbReference>
<evidence type="ECO:0000256" key="3">
    <source>
        <dbReference type="ARBA" id="ARBA00022452"/>
    </source>
</evidence>
<keyword evidence="10" id="KW-0732">Signal</keyword>
<dbReference type="InterPro" id="IPR012910">
    <property type="entry name" value="Plug_dom"/>
</dbReference>
<evidence type="ECO:0000256" key="7">
    <source>
        <dbReference type="ARBA" id="ARBA00023237"/>
    </source>
</evidence>
<protein>
    <submittedName>
        <fullName evidence="13">TonB-dependent receptor</fullName>
    </submittedName>
</protein>
<evidence type="ECO:0000256" key="9">
    <source>
        <dbReference type="RuleBase" id="RU003357"/>
    </source>
</evidence>
<dbReference type="Pfam" id="PF07715">
    <property type="entry name" value="Plug"/>
    <property type="match status" value="1"/>
</dbReference>
<keyword evidence="2 8" id="KW-0813">Transport</keyword>
<keyword evidence="5 9" id="KW-0798">TonB box</keyword>
<dbReference type="OrthoDB" id="9760620at2"/>
<keyword evidence="6 8" id="KW-0472">Membrane</keyword>
<dbReference type="Pfam" id="PF00593">
    <property type="entry name" value="TonB_dep_Rec_b-barrel"/>
    <property type="match status" value="1"/>
</dbReference>
<dbReference type="PANTHER" id="PTHR30069">
    <property type="entry name" value="TONB-DEPENDENT OUTER MEMBRANE RECEPTOR"/>
    <property type="match status" value="1"/>
</dbReference>
<evidence type="ECO:0000256" key="5">
    <source>
        <dbReference type="ARBA" id="ARBA00023077"/>
    </source>
</evidence>
<keyword evidence="4 8" id="KW-0812">Transmembrane</keyword>
<organism evidence="13 14">
    <name type="scientific">Solimonas fluminis</name>
    <dbReference type="NCBI Taxonomy" id="2086571"/>
    <lineage>
        <taxon>Bacteria</taxon>
        <taxon>Pseudomonadati</taxon>
        <taxon>Pseudomonadota</taxon>
        <taxon>Gammaproteobacteria</taxon>
        <taxon>Nevskiales</taxon>
        <taxon>Nevskiaceae</taxon>
        <taxon>Solimonas</taxon>
    </lineage>
</organism>
<comment type="caution">
    <text evidence="13">The sequence shown here is derived from an EMBL/GenBank/DDBJ whole genome shotgun (WGS) entry which is preliminary data.</text>
</comment>
<dbReference type="PROSITE" id="PS52016">
    <property type="entry name" value="TONB_DEPENDENT_REC_3"/>
    <property type="match status" value="1"/>
</dbReference>
<proteinExistence type="inferred from homology"/>
<dbReference type="AlphaFoldDB" id="A0A2S5TA78"/>
<feature type="chain" id="PRO_5015461488" evidence="10">
    <location>
        <begin position="25"/>
        <end position="697"/>
    </location>
</feature>
<evidence type="ECO:0000259" key="12">
    <source>
        <dbReference type="Pfam" id="PF07715"/>
    </source>
</evidence>
<dbReference type="Proteomes" id="UP000238220">
    <property type="component" value="Unassembled WGS sequence"/>
</dbReference>
<dbReference type="EMBL" id="PSNW01000018">
    <property type="protein sequence ID" value="PPE71904.1"/>
    <property type="molecule type" value="Genomic_DNA"/>
</dbReference>
<comment type="subcellular location">
    <subcellularLocation>
        <location evidence="1 8">Cell outer membrane</location>
        <topology evidence="1 8">Multi-pass membrane protein</topology>
    </subcellularLocation>
</comment>
<evidence type="ECO:0000313" key="14">
    <source>
        <dbReference type="Proteomes" id="UP000238220"/>
    </source>
</evidence>
<evidence type="ECO:0000256" key="4">
    <source>
        <dbReference type="ARBA" id="ARBA00022692"/>
    </source>
</evidence>
<dbReference type="SUPFAM" id="SSF56935">
    <property type="entry name" value="Porins"/>
    <property type="match status" value="1"/>
</dbReference>
<evidence type="ECO:0000259" key="11">
    <source>
        <dbReference type="Pfam" id="PF00593"/>
    </source>
</evidence>
<evidence type="ECO:0000256" key="6">
    <source>
        <dbReference type="ARBA" id="ARBA00023136"/>
    </source>
</evidence>
<sequence>MSLPCPQARPLAALALLLPLAVSAHEVSEPGSVTLEPVIVTGERAGSPTAPSVREAHDRIEQTPGGVDLVSSEEFQDRYAVNLRDMLRDTPGVFAQTRFAEEVRISIRGSGLSRSNHLRGILLLQDGVPVNLPDGFGDFQEVDPLNLRYVEVYKGGNGLRYGSSALGGAINVATPTGRTAAQQNLLRLEGGSFGSFREHAAVARAGDKWDVYAGVTASQSDGFRDQSNTDNRRFNGNVGYRLGDGAETRFYLNVNDINQEIPGTLGYDAALKDPDSVLPMANSFDTGRNIESTRLANRSSLPLAGGQLEVGGYWFRKKLFHPITGIVVDQQGDFFGAFAQWAGEGVLLGRRNELTLGSRVGAGHNDARVFTNAAGRRGTQTGNADEEASEYNLYAENRLWLTPSLALVGGLQGVLAVRDFQDHVNPAESADREYKGLNPKLGLLFTLAEHAQWFANLSRSYEPPIFSDLNQNAPAGCSSTVGGFADLEAQKAWTAELGTRGTQGRWAWDLSLYRAELRDEVLQQACSPTTSIQFNADKTVHQGVEAGLAYKLLRDFARAGDSLTLQQVYNYADFHFDGDAQYGSNRLAGQPRHYYIAELRYEHPAGFHVEAGIERSPSGLTVDYANTQETPGYTTWNLGGGVDLPHGVSLFIEGRNLSDERYISSVSATTNYSTATSRNIFYPGEGRAVYGGLRWAW</sequence>